<evidence type="ECO:0000256" key="2">
    <source>
        <dbReference type="ARBA" id="ARBA00022692"/>
    </source>
</evidence>
<evidence type="ECO:0000256" key="4">
    <source>
        <dbReference type="ARBA" id="ARBA00023136"/>
    </source>
</evidence>
<dbReference type="GO" id="GO:0022857">
    <property type="term" value="F:transmembrane transporter activity"/>
    <property type="evidence" value="ECO:0007669"/>
    <property type="project" value="InterPro"/>
</dbReference>
<dbReference type="EMBL" id="JAOQAV010000233">
    <property type="protein sequence ID" value="KAJ4176122.1"/>
    <property type="molecule type" value="Genomic_DNA"/>
</dbReference>
<comment type="subcellular location">
    <subcellularLocation>
        <location evidence="1">Membrane</location>
        <topology evidence="1">Multi-pass membrane protein</topology>
    </subcellularLocation>
</comment>
<protein>
    <recommendedName>
        <fullName evidence="6">Major facilitator superfamily (MFS) profile domain-containing protein</fullName>
    </recommendedName>
</protein>
<evidence type="ECO:0000256" key="1">
    <source>
        <dbReference type="ARBA" id="ARBA00004141"/>
    </source>
</evidence>
<dbReference type="Proteomes" id="UP001152087">
    <property type="component" value="Unassembled WGS sequence"/>
</dbReference>
<dbReference type="InterPro" id="IPR020846">
    <property type="entry name" value="MFS_dom"/>
</dbReference>
<dbReference type="Gene3D" id="1.20.1250.20">
    <property type="entry name" value="MFS general substrate transporter like domains"/>
    <property type="match status" value="1"/>
</dbReference>
<organism evidence="7 8">
    <name type="scientific">Fusarium falciforme</name>
    <dbReference type="NCBI Taxonomy" id="195108"/>
    <lineage>
        <taxon>Eukaryota</taxon>
        <taxon>Fungi</taxon>
        <taxon>Dikarya</taxon>
        <taxon>Ascomycota</taxon>
        <taxon>Pezizomycotina</taxon>
        <taxon>Sordariomycetes</taxon>
        <taxon>Hypocreomycetidae</taxon>
        <taxon>Hypocreales</taxon>
        <taxon>Nectriaceae</taxon>
        <taxon>Fusarium</taxon>
        <taxon>Fusarium solani species complex</taxon>
    </lineage>
</organism>
<accession>A0A9W8URR6</accession>
<dbReference type="SUPFAM" id="SSF103473">
    <property type="entry name" value="MFS general substrate transporter"/>
    <property type="match status" value="1"/>
</dbReference>
<keyword evidence="4 5" id="KW-0472">Membrane</keyword>
<dbReference type="PROSITE" id="PS50850">
    <property type="entry name" value="MFS"/>
    <property type="match status" value="1"/>
</dbReference>
<feature type="transmembrane region" description="Helical" evidence="5">
    <location>
        <begin position="63"/>
        <end position="82"/>
    </location>
</feature>
<keyword evidence="3 5" id="KW-1133">Transmembrane helix</keyword>
<dbReference type="InterPro" id="IPR036259">
    <property type="entry name" value="MFS_trans_sf"/>
</dbReference>
<name>A0A9W8URR6_9HYPO</name>
<evidence type="ECO:0000256" key="3">
    <source>
        <dbReference type="ARBA" id="ARBA00022989"/>
    </source>
</evidence>
<feature type="transmembrane region" description="Helical" evidence="5">
    <location>
        <begin position="21"/>
        <end position="43"/>
    </location>
</feature>
<gene>
    <name evidence="7" type="ORF">NW755_014594</name>
</gene>
<dbReference type="InterPro" id="IPR005828">
    <property type="entry name" value="MFS_sugar_transport-like"/>
</dbReference>
<evidence type="ECO:0000313" key="8">
    <source>
        <dbReference type="Proteomes" id="UP001152087"/>
    </source>
</evidence>
<evidence type="ECO:0000256" key="5">
    <source>
        <dbReference type="SAM" id="Phobius"/>
    </source>
</evidence>
<proteinExistence type="predicted"/>
<keyword evidence="2 5" id="KW-0812">Transmembrane</keyword>
<sequence>MSFVSVLSSFPSWVPRKSWQVNILLICTAINTGSVLGYDASMMNALNILPSYTNYFNLTPTTTALNSGIIWVGAAIGSASFARVPDYIGRKPSLFYSAVLAIIGGQVELCTRDTIESS</sequence>
<dbReference type="Pfam" id="PF00083">
    <property type="entry name" value="Sugar_tr"/>
    <property type="match status" value="1"/>
</dbReference>
<keyword evidence="8" id="KW-1185">Reference proteome</keyword>
<evidence type="ECO:0000259" key="6">
    <source>
        <dbReference type="PROSITE" id="PS50850"/>
    </source>
</evidence>
<comment type="caution">
    <text evidence="7">The sequence shown here is derived from an EMBL/GenBank/DDBJ whole genome shotgun (WGS) entry which is preliminary data.</text>
</comment>
<feature type="domain" description="Major facilitator superfamily (MFS) profile" evidence="6">
    <location>
        <begin position="25"/>
        <end position="118"/>
    </location>
</feature>
<reference evidence="7" key="1">
    <citation type="submission" date="2022-09" db="EMBL/GenBank/DDBJ databases">
        <title>Fusarium specimens isolated from Avocado Roots.</title>
        <authorList>
            <person name="Stajich J."/>
            <person name="Roper C."/>
            <person name="Heimlech-Rivalta G."/>
        </authorList>
    </citation>
    <scope>NUCLEOTIDE SEQUENCE</scope>
    <source>
        <strain evidence="7">A02</strain>
    </source>
</reference>
<dbReference type="GO" id="GO:0016020">
    <property type="term" value="C:membrane"/>
    <property type="evidence" value="ECO:0007669"/>
    <property type="project" value="UniProtKB-SubCell"/>
</dbReference>
<dbReference type="AlphaFoldDB" id="A0A9W8URR6"/>
<dbReference type="OrthoDB" id="4540492at2759"/>
<evidence type="ECO:0000313" key="7">
    <source>
        <dbReference type="EMBL" id="KAJ4176122.1"/>
    </source>
</evidence>